<keyword evidence="11" id="KW-0732">Signal</keyword>
<evidence type="ECO:0000256" key="10">
    <source>
        <dbReference type="RuleBase" id="RU000489"/>
    </source>
</evidence>
<dbReference type="GO" id="GO:0005576">
    <property type="term" value="C:extracellular region"/>
    <property type="evidence" value="ECO:0007669"/>
    <property type="project" value="TreeGrafter"/>
</dbReference>
<dbReference type="InterPro" id="IPR001223">
    <property type="entry name" value="Glyco_hydro18_cat"/>
</dbReference>
<feature type="domain" description="GH18" evidence="12">
    <location>
        <begin position="29"/>
        <end position="302"/>
    </location>
</feature>
<dbReference type="PROSITE" id="PS51910">
    <property type="entry name" value="GH18_2"/>
    <property type="match status" value="1"/>
</dbReference>
<evidence type="ECO:0000256" key="1">
    <source>
        <dbReference type="ARBA" id="ARBA00000822"/>
    </source>
</evidence>
<dbReference type="CDD" id="cd02877">
    <property type="entry name" value="GH18_hevamine_XipI_class_III"/>
    <property type="match status" value="1"/>
</dbReference>
<keyword evidence="9" id="KW-0624">Polysaccharide degradation</keyword>
<evidence type="ECO:0000256" key="7">
    <source>
        <dbReference type="ARBA" id="ARBA00023277"/>
    </source>
</evidence>
<keyword evidence="5" id="KW-0146">Chitin degradation</keyword>
<name>A0A5D3DH53_CUCMM</name>
<dbReference type="InterPro" id="IPR001579">
    <property type="entry name" value="Glyco_hydro_18_chit_AS"/>
</dbReference>
<dbReference type="PANTHER" id="PTHR45708:SF21">
    <property type="entry name" value="ACIDIC ENDOCHITINASE"/>
    <property type="match status" value="1"/>
</dbReference>
<dbReference type="PANTHER" id="PTHR45708">
    <property type="entry name" value="ENDOCHITINASE"/>
    <property type="match status" value="1"/>
</dbReference>
<gene>
    <name evidence="13" type="ORF">E5676_scaffold386G001390</name>
</gene>
<keyword evidence="8 10" id="KW-0326">Glycosidase</keyword>
<evidence type="ECO:0000313" key="14">
    <source>
        <dbReference type="Proteomes" id="UP000321947"/>
    </source>
</evidence>
<comment type="caution">
    <text evidence="13">The sequence shown here is derived from an EMBL/GenBank/DDBJ whole genome shotgun (WGS) entry which is preliminary data.</text>
</comment>
<keyword evidence="6" id="KW-1015">Disulfide bond</keyword>
<dbReference type="InterPro" id="IPR017853">
    <property type="entry name" value="GH"/>
</dbReference>
<dbReference type="SUPFAM" id="SSF51445">
    <property type="entry name" value="(Trans)glycosidases"/>
    <property type="match status" value="1"/>
</dbReference>
<evidence type="ECO:0000256" key="3">
    <source>
        <dbReference type="ARBA" id="ARBA00012729"/>
    </source>
</evidence>
<dbReference type="PROSITE" id="PS01095">
    <property type="entry name" value="GH18_1"/>
    <property type="match status" value="1"/>
</dbReference>
<dbReference type="Pfam" id="PF00704">
    <property type="entry name" value="Glyco_hydro_18"/>
    <property type="match status" value="1"/>
</dbReference>
<dbReference type="Gene3D" id="3.20.20.80">
    <property type="entry name" value="Glycosidases"/>
    <property type="match status" value="1"/>
</dbReference>
<evidence type="ECO:0000256" key="6">
    <source>
        <dbReference type="ARBA" id="ARBA00023157"/>
    </source>
</evidence>
<evidence type="ECO:0000256" key="9">
    <source>
        <dbReference type="ARBA" id="ARBA00023326"/>
    </source>
</evidence>
<dbReference type="InterPro" id="IPR045321">
    <property type="entry name" value="Cts1-like"/>
</dbReference>
<accession>A0A5D3DH53</accession>
<dbReference type="Proteomes" id="UP000321947">
    <property type="component" value="Unassembled WGS sequence"/>
</dbReference>
<reference evidence="13 14" key="1">
    <citation type="submission" date="2019-08" db="EMBL/GenBank/DDBJ databases">
        <title>Draft genome sequences of two oriental melons (Cucumis melo L. var makuwa).</title>
        <authorList>
            <person name="Kwon S.-Y."/>
        </authorList>
    </citation>
    <scope>NUCLEOTIDE SEQUENCE [LARGE SCALE GENOMIC DNA]</scope>
    <source>
        <strain evidence="14">cv. Chang Bougi</strain>
        <tissue evidence="13">Leaf</tissue>
    </source>
</reference>
<evidence type="ECO:0000313" key="13">
    <source>
        <dbReference type="EMBL" id="TYK23027.1"/>
    </source>
</evidence>
<protein>
    <recommendedName>
        <fullName evidence="3">chitinase</fullName>
        <ecNumber evidence="3">3.2.1.14</ecNumber>
    </recommendedName>
</protein>
<keyword evidence="7" id="KW-0119">Carbohydrate metabolism</keyword>
<proteinExistence type="inferred from homology"/>
<dbReference type="GO" id="GO:0006032">
    <property type="term" value="P:chitin catabolic process"/>
    <property type="evidence" value="ECO:0007669"/>
    <property type="project" value="UniProtKB-KW"/>
</dbReference>
<comment type="catalytic activity">
    <reaction evidence="1">
        <text>Random endo-hydrolysis of N-acetyl-beta-D-glucosaminide (1-&gt;4)-beta-linkages in chitin and chitodextrins.</text>
        <dbReference type="EC" id="3.2.1.14"/>
    </reaction>
</comment>
<sequence length="302" mass="32306">MAASNLQTLSLLICLLTLTRLSTSEAATGGITVYWGQSTAEGTLRETCATGRYKYVILAFLNNFGNGRTPSINLSGHCNPATGGCTVLSQNIKFCQRMRVKVLLSIGGGVGNYSLASPSDARNFATYLYNHFLSGRSTARPLGDAVLDGIDFDIELGSTANWEVLAKNLKGLSKPRKRVYLSAAPQCPFPDKFLGTAINKGAFDFIWVQFYNNPPCQYSAGNINNLISSWNRWTSSAGGSGKIFLGLPAAPGAAGSGYIPANVLTSAILPKIKKSPRYGGVMLWSRYWDKVNGYSSAIAGSV</sequence>
<evidence type="ECO:0000256" key="4">
    <source>
        <dbReference type="ARBA" id="ARBA00022801"/>
    </source>
</evidence>
<evidence type="ECO:0000256" key="2">
    <source>
        <dbReference type="ARBA" id="ARBA00009121"/>
    </source>
</evidence>
<evidence type="ECO:0000256" key="11">
    <source>
        <dbReference type="SAM" id="SignalP"/>
    </source>
</evidence>
<evidence type="ECO:0000256" key="8">
    <source>
        <dbReference type="ARBA" id="ARBA00023295"/>
    </source>
</evidence>
<dbReference type="FunFam" id="3.20.20.80:FF:000015">
    <property type="entry name" value="Acidic endochitinase SE2"/>
    <property type="match status" value="1"/>
</dbReference>
<dbReference type="EC" id="3.2.1.14" evidence="3"/>
<dbReference type="InterPro" id="IPR050542">
    <property type="entry name" value="Glycosyl_Hydrlase18_Chitinase"/>
</dbReference>
<evidence type="ECO:0000256" key="5">
    <source>
        <dbReference type="ARBA" id="ARBA00023024"/>
    </source>
</evidence>
<organism evidence="13 14">
    <name type="scientific">Cucumis melo var. makuwa</name>
    <name type="common">Oriental melon</name>
    <dbReference type="NCBI Taxonomy" id="1194695"/>
    <lineage>
        <taxon>Eukaryota</taxon>
        <taxon>Viridiplantae</taxon>
        <taxon>Streptophyta</taxon>
        <taxon>Embryophyta</taxon>
        <taxon>Tracheophyta</taxon>
        <taxon>Spermatophyta</taxon>
        <taxon>Magnoliopsida</taxon>
        <taxon>eudicotyledons</taxon>
        <taxon>Gunneridae</taxon>
        <taxon>Pentapetalae</taxon>
        <taxon>rosids</taxon>
        <taxon>fabids</taxon>
        <taxon>Cucurbitales</taxon>
        <taxon>Cucurbitaceae</taxon>
        <taxon>Benincaseae</taxon>
        <taxon>Cucumis</taxon>
    </lineage>
</organism>
<dbReference type="EMBL" id="SSTD01004717">
    <property type="protein sequence ID" value="TYK23027.1"/>
    <property type="molecule type" value="Genomic_DNA"/>
</dbReference>
<comment type="similarity">
    <text evidence="2">Belongs to the glycosyl hydrolase 18 family. Chitinase class II subfamily.</text>
</comment>
<keyword evidence="4 10" id="KW-0378">Hydrolase</keyword>
<dbReference type="GO" id="GO:0000272">
    <property type="term" value="P:polysaccharide catabolic process"/>
    <property type="evidence" value="ECO:0007669"/>
    <property type="project" value="UniProtKB-KW"/>
</dbReference>
<feature type="chain" id="PRO_5022927260" description="chitinase" evidence="11">
    <location>
        <begin position="27"/>
        <end position="302"/>
    </location>
</feature>
<dbReference type="AlphaFoldDB" id="A0A5D3DH53"/>
<dbReference type="GO" id="GO:0008843">
    <property type="term" value="F:endochitinase activity"/>
    <property type="evidence" value="ECO:0007669"/>
    <property type="project" value="UniProtKB-EC"/>
</dbReference>
<feature type="signal peptide" evidence="11">
    <location>
        <begin position="1"/>
        <end position="26"/>
    </location>
</feature>
<evidence type="ECO:0000259" key="12">
    <source>
        <dbReference type="PROSITE" id="PS51910"/>
    </source>
</evidence>